<evidence type="ECO:0000313" key="1">
    <source>
        <dbReference type="EMBL" id="CAG7581555.1"/>
    </source>
</evidence>
<organism evidence="1">
    <name type="scientific">uncultured marine phage</name>
    <dbReference type="NCBI Taxonomy" id="707152"/>
    <lineage>
        <taxon>Viruses</taxon>
        <taxon>environmental samples</taxon>
    </lineage>
</organism>
<reference evidence="1" key="1">
    <citation type="submission" date="2021-06" db="EMBL/GenBank/DDBJ databases">
        <authorList>
            <person name="Gannon L."/>
            <person name="Redgwell R T."/>
            <person name="Michniewski S."/>
            <person name="Harrison D C."/>
            <person name="Millard A."/>
        </authorList>
    </citation>
    <scope>NUCLEOTIDE SEQUENCE</scope>
</reference>
<protein>
    <submittedName>
        <fullName evidence="1">Uncharacterized protein</fullName>
    </submittedName>
</protein>
<proteinExistence type="predicted"/>
<gene>
    <name evidence="1" type="ORF">SLAVMIC_00900</name>
</gene>
<dbReference type="EMBL" id="OU342829">
    <property type="protein sequence ID" value="CAG7581555.1"/>
    <property type="molecule type" value="Genomic_DNA"/>
</dbReference>
<accession>A0A8D9FSI6</accession>
<name>A0A8D9FSI6_9VIRU</name>
<sequence>MLPKEIHIKSIERFHDKMKSLSEELNEIKDDESKRDRAYKLARDYYELSQIWSKIDELCEFTIEHEIDVMENEN</sequence>